<evidence type="ECO:0000313" key="2">
    <source>
        <dbReference type="Proteomes" id="UP000035088"/>
    </source>
</evidence>
<keyword evidence="2" id="KW-1185">Reference proteome</keyword>
<dbReference type="RefSeq" id="WP_007322006.1">
    <property type="nucleotide sequence ID" value="NZ_BAEE01000048.1"/>
</dbReference>
<dbReference type="OrthoDB" id="4774641at2"/>
<evidence type="ECO:0008006" key="3">
    <source>
        <dbReference type="Google" id="ProtNLM"/>
    </source>
</evidence>
<dbReference type="EMBL" id="BAEE01000048">
    <property type="protein sequence ID" value="GAB09931.1"/>
    <property type="molecule type" value="Genomic_DNA"/>
</dbReference>
<name>G7H256_9ACTN</name>
<sequence length="94" mass="10216">MATLEAPSLAGSRDRAQELLAELPSDLSNSEVILDCHGLLAATVSFADELVQEVLVRRKAQALHAVRVTDQEFADYLVRRADVHGVSDRLTVSS</sequence>
<accession>G7H256</accession>
<proteinExistence type="predicted"/>
<dbReference type="AlphaFoldDB" id="G7H256"/>
<gene>
    <name evidence="1" type="ORF">GOARA_048_01330</name>
</gene>
<evidence type="ECO:0000313" key="1">
    <source>
        <dbReference type="EMBL" id="GAB09931.1"/>
    </source>
</evidence>
<comment type="caution">
    <text evidence="1">The sequence shown here is derived from an EMBL/GenBank/DDBJ whole genome shotgun (WGS) entry which is preliminary data.</text>
</comment>
<protein>
    <recommendedName>
        <fullName evidence="3">STAS domain-containing protein</fullName>
    </recommendedName>
</protein>
<organism evidence="1 2">
    <name type="scientific">Gordonia araii NBRC 100433</name>
    <dbReference type="NCBI Taxonomy" id="1073574"/>
    <lineage>
        <taxon>Bacteria</taxon>
        <taxon>Bacillati</taxon>
        <taxon>Actinomycetota</taxon>
        <taxon>Actinomycetes</taxon>
        <taxon>Mycobacteriales</taxon>
        <taxon>Gordoniaceae</taxon>
        <taxon>Gordonia</taxon>
    </lineage>
</organism>
<reference evidence="1 2" key="1">
    <citation type="submission" date="2011-11" db="EMBL/GenBank/DDBJ databases">
        <title>Whole genome shotgun sequence of Gordonia araii NBRC 100433.</title>
        <authorList>
            <person name="Yoshida Y."/>
            <person name="Hosoyama A."/>
            <person name="Tsuchikane K."/>
            <person name="Katsumata H."/>
            <person name="Yamazaki S."/>
            <person name="Fujita N."/>
        </authorList>
    </citation>
    <scope>NUCLEOTIDE SEQUENCE [LARGE SCALE GENOMIC DNA]</scope>
    <source>
        <strain evidence="1 2">NBRC 100433</strain>
    </source>
</reference>
<dbReference type="Proteomes" id="UP000035088">
    <property type="component" value="Unassembled WGS sequence"/>
</dbReference>